<feature type="transmembrane region" description="Helical" evidence="6">
    <location>
        <begin position="221"/>
        <end position="239"/>
    </location>
</feature>
<comment type="caution">
    <text evidence="9">The sequence shown here is derived from an EMBL/GenBank/DDBJ whole genome shotgun (WGS) entry which is preliminary data.</text>
</comment>
<dbReference type="InterPro" id="IPR050482">
    <property type="entry name" value="Sensor_HK_TwoCompSys"/>
</dbReference>
<gene>
    <name evidence="9" type="ORF">HU137_09825</name>
</gene>
<name>A0A838ZSZ1_9FLAO</name>
<accession>A0A838ZSZ1</accession>
<feature type="transmembrane region" description="Helical" evidence="6">
    <location>
        <begin position="288"/>
        <end position="310"/>
    </location>
</feature>
<evidence type="ECO:0000256" key="4">
    <source>
        <dbReference type="ARBA" id="ARBA00022777"/>
    </source>
</evidence>
<feature type="signal peptide" evidence="7">
    <location>
        <begin position="1"/>
        <end position="18"/>
    </location>
</feature>
<dbReference type="Gene3D" id="2.60.40.2380">
    <property type="match status" value="1"/>
</dbReference>
<evidence type="ECO:0000256" key="3">
    <source>
        <dbReference type="ARBA" id="ARBA00022679"/>
    </source>
</evidence>
<evidence type="ECO:0000256" key="6">
    <source>
        <dbReference type="SAM" id="Phobius"/>
    </source>
</evidence>
<dbReference type="InterPro" id="IPR036890">
    <property type="entry name" value="HATPase_C_sf"/>
</dbReference>
<evidence type="ECO:0000256" key="1">
    <source>
        <dbReference type="ARBA" id="ARBA00000085"/>
    </source>
</evidence>
<proteinExistence type="predicted"/>
<feature type="transmembrane region" description="Helical" evidence="6">
    <location>
        <begin position="196"/>
        <end position="214"/>
    </location>
</feature>
<feature type="chain" id="PRO_5032760982" description="histidine kinase" evidence="7">
    <location>
        <begin position="19"/>
        <end position="627"/>
    </location>
</feature>
<dbReference type="Gene3D" id="3.30.565.10">
    <property type="entry name" value="Histidine kinase-like ATPase, C-terminal domain"/>
    <property type="match status" value="1"/>
</dbReference>
<dbReference type="AlphaFoldDB" id="A0A838ZSZ1"/>
<dbReference type="GO" id="GO:0000160">
    <property type="term" value="P:phosphorelay signal transduction system"/>
    <property type="evidence" value="ECO:0007669"/>
    <property type="project" value="UniProtKB-KW"/>
</dbReference>
<dbReference type="PROSITE" id="PS50109">
    <property type="entry name" value="HIS_KIN"/>
    <property type="match status" value="1"/>
</dbReference>
<dbReference type="CDD" id="cd16917">
    <property type="entry name" value="HATPase_UhpB-NarQ-NarX-like"/>
    <property type="match status" value="1"/>
</dbReference>
<dbReference type="EMBL" id="JACDZE010000003">
    <property type="protein sequence ID" value="MBA5630069.1"/>
    <property type="molecule type" value="Genomic_DNA"/>
</dbReference>
<feature type="domain" description="Histidine kinase" evidence="8">
    <location>
        <begin position="536"/>
        <end position="626"/>
    </location>
</feature>
<dbReference type="PANTHER" id="PTHR24421">
    <property type="entry name" value="NITRATE/NITRITE SENSOR PROTEIN NARX-RELATED"/>
    <property type="match status" value="1"/>
</dbReference>
<protein>
    <recommendedName>
        <fullName evidence="2">histidine kinase</fullName>
        <ecNumber evidence="2">2.7.13.3</ecNumber>
    </recommendedName>
</protein>
<dbReference type="InterPro" id="IPR005467">
    <property type="entry name" value="His_kinase_dom"/>
</dbReference>
<evidence type="ECO:0000313" key="9">
    <source>
        <dbReference type="EMBL" id="MBA5630069.1"/>
    </source>
</evidence>
<organism evidence="9 10">
    <name type="scientific">Moheibacter lacus</name>
    <dbReference type="NCBI Taxonomy" id="2745851"/>
    <lineage>
        <taxon>Bacteria</taxon>
        <taxon>Pseudomonadati</taxon>
        <taxon>Bacteroidota</taxon>
        <taxon>Flavobacteriia</taxon>
        <taxon>Flavobacteriales</taxon>
        <taxon>Weeksellaceae</taxon>
        <taxon>Moheibacter</taxon>
    </lineage>
</organism>
<dbReference type="InterPro" id="IPR011622">
    <property type="entry name" value="7TMR_DISM_rcpt_extracell_dom2"/>
</dbReference>
<dbReference type="PANTHER" id="PTHR24421:SF10">
    <property type="entry name" value="NITRATE_NITRITE SENSOR PROTEIN NARQ"/>
    <property type="match status" value="1"/>
</dbReference>
<comment type="catalytic activity">
    <reaction evidence="1">
        <text>ATP + protein L-histidine = ADP + protein N-phospho-L-histidine.</text>
        <dbReference type="EC" id="2.7.13.3"/>
    </reaction>
</comment>
<evidence type="ECO:0000256" key="5">
    <source>
        <dbReference type="ARBA" id="ARBA00023012"/>
    </source>
</evidence>
<dbReference type="GO" id="GO:0004673">
    <property type="term" value="F:protein histidine kinase activity"/>
    <property type="evidence" value="ECO:0007669"/>
    <property type="project" value="UniProtKB-EC"/>
</dbReference>
<keyword evidence="6" id="KW-0812">Transmembrane</keyword>
<keyword evidence="7" id="KW-0732">Signal</keyword>
<evidence type="ECO:0000313" key="10">
    <source>
        <dbReference type="Proteomes" id="UP000552241"/>
    </source>
</evidence>
<dbReference type="Pfam" id="PF02518">
    <property type="entry name" value="HATPase_c"/>
    <property type="match status" value="1"/>
</dbReference>
<reference evidence="9 10" key="1">
    <citation type="submission" date="2020-07" db="EMBL/GenBank/DDBJ databases">
        <title>Moheibacter lacus sp. nov., a member of the family Flavobacteriaceae isolated from freshwater lake sediment.</title>
        <authorList>
            <person name="Liu Y."/>
        </authorList>
    </citation>
    <scope>NUCLEOTIDE SEQUENCE [LARGE SCALE GENOMIC DNA]</scope>
    <source>
        <strain evidence="9 10">BDHS18</strain>
    </source>
</reference>
<keyword evidence="6" id="KW-0472">Membrane</keyword>
<sequence>MKTLFLWIFSLCWGFSFASKGDTLRLTGAYNGYLPDYLRIKVDCSKDASFEQLLEQFKNGEFERVNKGNVSNVVNIGVTDCNHWFALVVKNESEKPEDYLWGFYNDGIQFTLYEINKGLDGFERKERLSHSMSRAERQVPLRSLSYRISMQPGESKLLLVKTELVGRNNLYFPTDISTETDILWWELDYSFLLGRYFGFFFFAAIFNFILFIILRKKFYGMMMGYLLSLIAFNLIEYLHDLYLIPGWLYPFWSKIPKEFFLGLILIFNIKVFQNFINLKKSLPKLNRILEISVSAVLVISMLYFLIFTSGWVADFSVSGLKLFYNAILILLVGIFLFCIFIAVRNKINYVWHYLGGNILLFASLIIYLLNHNFPFFHLKQFIMPGNLIFSLAFEIVYLMIIFMLKYKKDFDEFSRSLIRVENERKLLTEELISVQEKERMRIAQDIHDGIGGAFQAFRFLLSQENLKNGDKLQSVLKEINSDFKQLIHRLSPKGLQSHGLFKTIEADALIYEDVPKVELNLIGDESLIPLSMKINLYRIYQELFTNALKHANQLTHVYISIAVDTEDVRLMVEDNGSQQVNSTLFQSSDGHGLSNIRSRIAYYKGDIHIHSSITGTTIIVNLPFPNT</sequence>
<dbReference type="EC" id="2.7.13.3" evidence="2"/>
<dbReference type="Proteomes" id="UP000552241">
    <property type="component" value="Unassembled WGS sequence"/>
</dbReference>
<evidence type="ECO:0000259" key="8">
    <source>
        <dbReference type="PROSITE" id="PS50109"/>
    </source>
</evidence>
<feature type="transmembrane region" description="Helical" evidence="6">
    <location>
        <begin position="381"/>
        <end position="404"/>
    </location>
</feature>
<keyword evidence="10" id="KW-1185">Reference proteome</keyword>
<keyword evidence="4" id="KW-0418">Kinase</keyword>
<dbReference type="InterPro" id="IPR003594">
    <property type="entry name" value="HATPase_dom"/>
</dbReference>
<feature type="transmembrane region" description="Helical" evidence="6">
    <location>
        <begin position="350"/>
        <end position="369"/>
    </location>
</feature>
<keyword evidence="5" id="KW-0902">Two-component regulatory system</keyword>
<dbReference type="Pfam" id="PF07696">
    <property type="entry name" value="7TMR-DISMED2"/>
    <property type="match status" value="1"/>
</dbReference>
<feature type="transmembrane region" description="Helical" evidence="6">
    <location>
        <begin position="322"/>
        <end position="343"/>
    </location>
</feature>
<dbReference type="SUPFAM" id="SSF55874">
    <property type="entry name" value="ATPase domain of HSP90 chaperone/DNA topoisomerase II/histidine kinase"/>
    <property type="match status" value="1"/>
</dbReference>
<keyword evidence="3" id="KW-0808">Transferase</keyword>
<feature type="transmembrane region" description="Helical" evidence="6">
    <location>
        <begin position="259"/>
        <end position="276"/>
    </location>
</feature>
<keyword evidence="6" id="KW-1133">Transmembrane helix</keyword>
<dbReference type="RefSeq" id="WP_182043675.1">
    <property type="nucleotide sequence ID" value="NZ_JACDZE010000003.1"/>
</dbReference>
<evidence type="ECO:0000256" key="2">
    <source>
        <dbReference type="ARBA" id="ARBA00012438"/>
    </source>
</evidence>
<evidence type="ECO:0000256" key="7">
    <source>
        <dbReference type="SAM" id="SignalP"/>
    </source>
</evidence>